<dbReference type="Pfam" id="PF01522">
    <property type="entry name" value="Polysacc_deac_1"/>
    <property type="match status" value="1"/>
</dbReference>
<evidence type="ECO:0000256" key="1">
    <source>
        <dbReference type="ARBA" id="ARBA00003236"/>
    </source>
</evidence>
<dbReference type="InterPro" id="IPR037950">
    <property type="entry name" value="PgdA-like"/>
</dbReference>
<geneLocation type="plasmid" evidence="6 7">
    <name>pRLG203</name>
</geneLocation>
<dbReference type="SUPFAM" id="SSF88713">
    <property type="entry name" value="Glycoside hydrolase/deacetylase"/>
    <property type="match status" value="1"/>
</dbReference>
<evidence type="ECO:0000256" key="2">
    <source>
        <dbReference type="ARBA" id="ARBA00010973"/>
    </source>
</evidence>
<accession>A0ABF7QZH4</accession>
<gene>
    <name evidence="6" type="ordered locus">Rleg2_6286</name>
</gene>
<organism evidence="6 7">
    <name type="scientific">Rhizobium leguminosarum bv. trifolii (strain WSM2304)</name>
    <dbReference type="NCBI Taxonomy" id="395492"/>
    <lineage>
        <taxon>Bacteria</taxon>
        <taxon>Pseudomonadati</taxon>
        <taxon>Pseudomonadota</taxon>
        <taxon>Alphaproteobacteria</taxon>
        <taxon>Hyphomicrobiales</taxon>
        <taxon>Rhizobiaceae</taxon>
        <taxon>Rhizobium/Agrobacterium group</taxon>
        <taxon>Rhizobium</taxon>
    </lineage>
</organism>
<protein>
    <recommendedName>
        <fullName evidence="3">Chitooligosaccharide deacetylase</fullName>
    </recommendedName>
    <alternativeName>
        <fullName evidence="4">Nodulation protein B</fullName>
    </alternativeName>
</protein>
<feature type="domain" description="NodB homology" evidence="5">
    <location>
        <begin position="25"/>
        <end position="277"/>
    </location>
</feature>
<evidence type="ECO:0000256" key="3">
    <source>
        <dbReference type="ARBA" id="ARBA00020071"/>
    </source>
</evidence>
<dbReference type="CDD" id="cd10938">
    <property type="entry name" value="CE4_HpPgdA_like"/>
    <property type="match status" value="1"/>
</dbReference>
<reference evidence="6 7" key="1">
    <citation type="journal article" date="2010" name="Stand. Genomic Sci.">
        <title>Complete genome sequence of Rhizobium leguminosarum bv trifolii strain WSM2304, an effective microsymbiont of the South American clover Trifolium polymorphum.</title>
        <authorList>
            <person name="Reeve W."/>
            <person name="O'Hara G."/>
            <person name="Chain P."/>
            <person name="Ardley J."/>
            <person name="Brau L."/>
            <person name="Nandesena K."/>
            <person name="Tiwari R."/>
            <person name="Malfatti S."/>
            <person name="Kiss H."/>
            <person name="Lapidus A."/>
            <person name="Copeland A."/>
            <person name="Nolan M."/>
            <person name="Land M."/>
            <person name="Ivanova N."/>
            <person name="Mavromatis K."/>
            <person name="Markowitz V."/>
            <person name="Kyrpides N."/>
            <person name="Melino V."/>
            <person name="Denton M."/>
            <person name="Yates R."/>
            <person name="Howieson J."/>
        </authorList>
    </citation>
    <scope>NUCLEOTIDE SEQUENCE [LARGE SCALE GENOMIC DNA]</scope>
    <source>
        <strain evidence="6 7">WSM2304</strain>
    </source>
</reference>
<sequence>MTTVCLTFDFDAVSLWIGTMKQTTATPLSRGEFGALVGLPRVLDLLVEKDVSATFFVPAHSAGAFPDAAKGIRDQGHEIGLHGYCHETPIGLTREQEADLLDRSIEKMRFILGNDYLPKGYRSPAWDLSADSIELLEERGLLYDSSLMGDDYRPYRAHKRYTADETHYHRGEASRVVEIPVAWELDDFPHFVFLNKPMYLGMRTPTEVFELWKEEFDFCHSLGNGVFTLTMHPQVIGRGPRIAMLSRLIDYMRSQPEVQFVTMGEVAVDQSNRLEVK</sequence>
<evidence type="ECO:0000313" key="6">
    <source>
        <dbReference type="EMBL" id="ACI59656.1"/>
    </source>
</evidence>
<keyword evidence="7" id="KW-1185">Reference proteome</keyword>
<dbReference type="KEGG" id="rlt:Rleg2_6286"/>
<dbReference type="PROSITE" id="PS51677">
    <property type="entry name" value="NODB"/>
    <property type="match status" value="1"/>
</dbReference>
<dbReference type="AlphaFoldDB" id="A0ABF7QZH4"/>
<comment type="function">
    <text evidence="1">Is involved in generating a small heat-stable compound (Nod), an acylated oligomer of N-acetylglucosamine, that stimulates mitosis in various plant protoplasts.</text>
</comment>
<dbReference type="InterPro" id="IPR011330">
    <property type="entry name" value="Glyco_hydro/deAcase_b/a-brl"/>
</dbReference>
<dbReference type="PANTHER" id="PTHR47561:SF1">
    <property type="entry name" value="POLYSACCHARIDE DEACETYLASE FAMILY PROTEIN (AFU_ORTHOLOGUE AFUA_6G05030)"/>
    <property type="match status" value="1"/>
</dbReference>
<evidence type="ECO:0000256" key="4">
    <source>
        <dbReference type="ARBA" id="ARBA00032976"/>
    </source>
</evidence>
<evidence type="ECO:0000259" key="5">
    <source>
        <dbReference type="PROSITE" id="PS51677"/>
    </source>
</evidence>
<comment type="similarity">
    <text evidence="2">Belongs to the polysaccharide deacetylase family.</text>
</comment>
<evidence type="ECO:0000313" key="7">
    <source>
        <dbReference type="Proteomes" id="UP000008330"/>
    </source>
</evidence>
<dbReference type="Proteomes" id="UP000008330">
    <property type="component" value="Plasmid pRLG203"/>
</dbReference>
<keyword evidence="6" id="KW-0614">Plasmid</keyword>
<name>A0ABF7QZH4_RHILW</name>
<dbReference type="EMBL" id="CP001195">
    <property type="protein sequence ID" value="ACI59656.1"/>
    <property type="molecule type" value="Genomic_DNA"/>
</dbReference>
<proteinExistence type="inferred from homology"/>
<dbReference type="Gene3D" id="3.20.20.370">
    <property type="entry name" value="Glycoside hydrolase/deacetylase"/>
    <property type="match status" value="1"/>
</dbReference>
<dbReference type="PANTHER" id="PTHR47561">
    <property type="entry name" value="POLYSACCHARIDE DEACETYLASE FAMILY PROTEIN (AFU_ORTHOLOGUE AFUA_6G05030)"/>
    <property type="match status" value="1"/>
</dbReference>
<dbReference type="InterPro" id="IPR002509">
    <property type="entry name" value="NODB_dom"/>
</dbReference>